<feature type="region of interest" description="Disordered" evidence="1">
    <location>
        <begin position="267"/>
        <end position="296"/>
    </location>
</feature>
<dbReference type="RefSeq" id="WP_148595660.1">
    <property type="nucleotide sequence ID" value="NZ_CP042997.1"/>
</dbReference>
<proteinExistence type="predicted"/>
<reference evidence="3 4" key="1">
    <citation type="submission" date="2019-08" db="EMBL/GenBank/DDBJ databases">
        <title>Deep-cultivation of Planctomycetes and their phenomic and genomic characterization uncovers novel biology.</title>
        <authorList>
            <person name="Wiegand S."/>
            <person name="Jogler M."/>
            <person name="Boedeker C."/>
            <person name="Pinto D."/>
            <person name="Vollmers J."/>
            <person name="Rivas-Marin E."/>
            <person name="Kohn T."/>
            <person name="Peeters S.H."/>
            <person name="Heuer A."/>
            <person name="Rast P."/>
            <person name="Oberbeckmann S."/>
            <person name="Bunk B."/>
            <person name="Jeske O."/>
            <person name="Meyerdierks A."/>
            <person name="Storesund J.E."/>
            <person name="Kallscheuer N."/>
            <person name="Luecker S."/>
            <person name="Lage O.M."/>
            <person name="Pohl T."/>
            <person name="Merkel B.J."/>
            <person name="Hornburger P."/>
            <person name="Mueller R.-W."/>
            <person name="Bruemmer F."/>
            <person name="Labrenz M."/>
            <person name="Spormann A.M."/>
            <person name="Op den Camp H."/>
            <person name="Overmann J."/>
            <person name="Amann R."/>
            <person name="Jetten M.S.M."/>
            <person name="Mascher T."/>
            <person name="Medema M.H."/>
            <person name="Devos D.P."/>
            <person name="Kaster A.-K."/>
            <person name="Ovreas L."/>
            <person name="Rohde M."/>
            <person name="Galperin M.Y."/>
            <person name="Jogler C."/>
        </authorList>
    </citation>
    <scope>NUCLEOTIDE SEQUENCE [LARGE SCALE GENOMIC DNA]</scope>
    <source>
        <strain evidence="3 4">OJF2</strain>
    </source>
</reference>
<name>A0A5B9W7M2_9BACT</name>
<keyword evidence="2" id="KW-0812">Transmembrane</keyword>
<dbReference type="KEGG" id="agv:OJF2_44770"/>
<keyword evidence="2" id="KW-1133">Transmembrane helix</keyword>
<organism evidence="3 4">
    <name type="scientific">Aquisphaera giovannonii</name>
    <dbReference type="NCBI Taxonomy" id="406548"/>
    <lineage>
        <taxon>Bacteria</taxon>
        <taxon>Pseudomonadati</taxon>
        <taxon>Planctomycetota</taxon>
        <taxon>Planctomycetia</taxon>
        <taxon>Isosphaerales</taxon>
        <taxon>Isosphaeraceae</taxon>
        <taxon>Aquisphaera</taxon>
    </lineage>
</organism>
<keyword evidence="2" id="KW-0472">Membrane</keyword>
<feature type="compositionally biased region" description="Basic and acidic residues" evidence="1">
    <location>
        <begin position="18"/>
        <end position="30"/>
    </location>
</feature>
<feature type="region of interest" description="Disordered" evidence="1">
    <location>
        <begin position="1"/>
        <end position="67"/>
    </location>
</feature>
<gene>
    <name evidence="3" type="ORF">OJF2_44770</name>
</gene>
<feature type="transmembrane region" description="Helical" evidence="2">
    <location>
        <begin position="245"/>
        <end position="262"/>
    </location>
</feature>
<keyword evidence="4" id="KW-1185">Reference proteome</keyword>
<dbReference type="Proteomes" id="UP000324233">
    <property type="component" value="Chromosome"/>
</dbReference>
<dbReference type="EMBL" id="CP042997">
    <property type="protein sequence ID" value="QEH35920.1"/>
    <property type="molecule type" value="Genomic_DNA"/>
</dbReference>
<dbReference type="AlphaFoldDB" id="A0A5B9W7M2"/>
<evidence type="ECO:0008006" key="5">
    <source>
        <dbReference type="Google" id="ProtNLM"/>
    </source>
</evidence>
<evidence type="ECO:0000313" key="4">
    <source>
        <dbReference type="Proteomes" id="UP000324233"/>
    </source>
</evidence>
<protein>
    <recommendedName>
        <fullName evidence="5">PEP-CTERM protein-sorting domain-containing protein</fullName>
    </recommendedName>
</protein>
<accession>A0A5B9W7M2</accession>
<sequence length="296" mass="31543">MRCPIEARPRGFSALRRHPPDPAIRREGRPGSHPAAPLTSSLRPGAEREPGPASDRPSARPSERGRRRHPFRPWALLGCLLLVAPPLRAESITYCAELNGRTQPDAVPQFGGGRGSLERVELIWTVTVSGEYQSSGPISSYTISPHARIDLLGDEETLSFDSGPAVPQAFDVADPRTVTSPSWTCHEDILIDDLSPYIGPGLFRVQVSGGLDFSADTAFDLTSPSVTGSLSITYTYLTAAAPEPPAVAMLALALAIVIPGWYSRSRARHRPRGTGEPAGGAAPLRDGPAIGKMTTG</sequence>
<evidence type="ECO:0000313" key="3">
    <source>
        <dbReference type="EMBL" id="QEH35920.1"/>
    </source>
</evidence>
<evidence type="ECO:0000256" key="1">
    <source>
        <dbReference type="SAM" id="MobiDB-lite"/>
    </source>
</evidence>
<evidence type="ECO:0000256" key="2">
    <source>
        <dbReference type="SAM" id="Phobius"/>
    </source>
</evidence>